<keyword evidence="2" id="KW-1185">Reference proteome</keyword>
<sequence>MGAAIMVEPSPIWVWPRPIPSATDPSRRRATCSLLRCSSATDLHLRLPAPPCGRVRHRRPPASSVCI</sequence>
<protein>
    <submittedName>
        <fullName evidence="1">Uncharacterized protein</fullName>
    </submittedName>
</protein>
<name>A0AAQ3PPT4_PASNO</name>
<reference evidence="1 2" key="1">
    <citation type="submission" date="2024-02" db="EMBL/GenBank/DDBJ databases">
        <title>High-quality chromosome-scale genome assembly of Pensacola bahiagrass (Paspalum notatum Flugge var. saurae).</title>
        <authorList>
            <person name="Vega J.M."/>
            <person name="Podio M."/>
            <person name="Orjuela J."/>
            <person name="Siena L.A."/>
            <person name="Pessino S.C."/>
            <person name="Combes M.C."/>
            <person name="Mariac C."/>
            <person name="Albertini E."/>
            <person name="Pupilli F."/>
            <person name="Ortiz J.P.A."/>
            <person name="Leblanc O."/>
        </authorList>
    </citation>
    <scope>NUCLEOTIDE SEQUENCE [LARGE SCALE GENOMIC DNA]</scope>
    <source>
        <strain evidence="1">R1</strain>
        <tissue evidence="1">Leaf</tissue>
    </source>
</reference>
<dbReference type="Proteomes" id="UP001341281">
    <property type="component" value="Chromosome 01"/>
</dbReference>
<evidence type="ECO:0000313" key="2">
    <source>
        <dbReference type="Proteomes" id="UP001341281"/>
    </source>
</evidence>
<proteinExistence type="predicted"/>
<evidence type="ECO:0000313" key="1">
    <source>
        <dbReference type="EMBL" id="WVZ50722.1"/>
    </source>
</evidence>
<dbReference type="EMBL" id="CP144745">
    <property type="protein sequence ID" value="WVZ50722.1"/>
    <property type="molecule type" value="Genomic_DNA"/>
</dbReference>
<organism evidence="1 2">
    <name type="scientific">Paspalum notatum var. saurae</name>
    <dbReference type="NCBI Taxonomy" id="547442"/>
    <lineage>
        <taxon>Eukaryota</taxon>
        <taxon>Viridiplantae</taxon>
        <taxon>Streptophyta</taxon>
        <taxon>Embryophyta</taxon>
        <taxon>Tracheophyta</taxon>
        <taxon>Spermatophyta</taxon>
        <taxon>Magnoliopsida</taxon>
        <taxon>Liliopsida</taxon>
        <taxon>Poales</taxon>
        <taxon>Poaceae</taxon>
        <taxon>PACMAD clade</taxon>
        <taxon>Panicoideae</taxon>
        <taxon>Andropogonodae</taxon>
        <taxon>Paspaleae</taxon>
        <taxon>Paspalinae</taxon>
        <taxon>Paspalum</taxon>
    </lineage>
</organism>
<gene>
    <name evidence="1" type="ORF">U9M48_001950</name>
</gene>
<dbReference type="AlphaFoldDB" id="A0AAQ3PPT4"/>
<accession>A0AAQ3PPT4</accession>